<dbReference type="InterPro" id="IPR000719">
    <property type="entry name" value="Prot_kinase_dom"/>
</dbReference>
<evidence type="ECO:0000313" key="12">
    <source>
        <dbReference type="Proteomes" id="UP000183404"/>
    </source>
</evidence>
<dbReference type="Gene3D" id="1.10.510.10">
    <property type="entry name" value="Transferase(Phosphotransferase) domain 1"/>
    <property type="match status" value="1"/>
</dbReference>
<keyword evidence="4" id="KW-0997">Cell inner membrane</keyword>
<keyword evidence="8 9" id="KW-0472">Membrane</keyword>
<dbReference type="PROSITE" id="PS50011">
    <property type="entry name" value="PROTEIN_KINASE_DOM"/>
    <property type="match status" value="1"/>
</dbReference>
<accession>A0A1G7H7Z2</accession>
<dbReference type="GO" id="GO:0005524">
    <property type="term" value="F:ATP binding"/>
    <property type="evidence" value="ECO:0007669"/>
    <property type="project" value="InterPro"/>
</dbReference>
<dbReference type="EMBL" id="FNBS01000001">
    <property type="protein sequence ID" value="SDE96495.1"/>
    <property type="molecule type" value="Genomic_DNA"/>
</dbReference>
<evidence type="ECO:0000256" key="8">
    <source>
        <dbReference type="ARBA" id="ARBA00023136"/>
    </source>
</evidence>
<dbReference type="Pfam" id="PF03109">
    <property type="entry name" value="ABC1"/>
    <property type="match status" value="1"/>
</dbReference>
<comment type="similarity">
    <text evidence="2">Belongs to the protein kinase superfamily. ADCK protein kinase family.</text>
</comment>
<dbReference type="GO" id="GO:0004672">
    <property type="term" value="F:protein kinase activity"/>
    <property type="evidence" value="ECO:0007669"/>
    <property type="project" value="InterPro"/>
</dbReference>
<dbReference type="Proteomes" id="UP000183404">
    <property type="component" value="Unassembled WGS sequence"/>
</dbReference>
<dbReference type="SMART" id="SM00220">
    <property type="entry name" value="S_TKc"/>
    <property type="match status" value="1"/>
</dbReference>
<evidence type="ECO:0000256" key="3">
    <source>
        <dbReference type="ARBA" id="ARBA00022475"/>
    </source>
</evidence>
<feature type="transmembrane region" description="Helical" evidence="9">
    <location>
        <begin position="522"/>
        <end position="545"/>
    </location>
</feature>
<name>A0A1G7H7Z2_THETY</name>
<keyword evidence="5" id="KW-0831">Ubiquinone biosynthesis</keyword>
<dbReference type="RefSeq" id="WP_004401810.1">
    <property type="nucleotide sequence ID" value="NZ_FNBS01000001.1"/>
</dbReference>
<evidence type="ECO:0000256" key="6">
    <source>
        <dbReference type="ARBA" id="ARBA00022692"/>
    </source>
</evidence>
<organism evidence="11 12">
    <name type="scientific">Thermoanaerobacter thermohydrosulfuricus</name>
    <name type="common">Clostridium thermohydrosulfuricum</name>
    <dbReference type="NCBI Taxonomy" id="1516"/>
    <lineage>
        <taxon>Bacteria</taxon>
        <taxon>Bacillati</taxon>
        <taxon>Bacillota</taxon>
        <taxon>Clostridia</taxon>
        <taxon>Thermoanaerobacterales</taxon>
        <taxon>Thermoanaerobacteraceae</taxon>
        <taxon>Thermoanaerobacter</taxon>
    </lineage>
</organism>
<keyword evidence="6 9" id="KW-0812">Transmembrane</keyword>
<gene>
    <name evidence="11" type="ORF">SAMN04244560_00027</name>
</gene>
<dbReference type="CDD" id="cd05121">
    <property type="entry name" value="ABC1_ADCK3-like"/>
    <property type="match status" value="1"/>
</dbReference>
<dbReference type="AlphaFoldDB" id="A0A1G7H7Z2"/>
<dbReference type="SUPFAM" id="SSF56112">
    <property type="entry name" value="Protein kinase-like (PK-like)"/>
    <property type="match status" value="1"/>
</dbReference>
<evidence type="ECO:0000256" key="9">
    <source>
        <dbReference type="SAM" id="Phobius"/>
    </source>
</evidence>
<dbReference type="PANTHER" id="PTHR10566:SF113">
    <property type="entry name" value="PROTEIN ACTIVITY OF BC1 COMPLEX KINASE 7, CHLOROPLASTIC"/>
    <property type="match status" value="1"/>
</dbReference>
<reference evidence="11 12" key="1">
    <citation type="submission" date="2016-10" db="EMBL/GenBank/DDBJ databases">
        <authorList>
            <person name="de Groot N.N."/>
        </authorList>
    </citation>
    <scope>NUCLEOTIDE SEQUENCE [LARGE SCALE GENOMIC DNA]</scope>
    <source>
        <strain evidence="11 12">DSM 569</strain>
    </source>
</reference>
<evidence type="ECO:0000256" key="2">
    <source>
        <dbReference type="ARBA" id="ARBA00009670"/>
    </source>
</evidence>
<sequence>MNLPFIFRNKNITRRYREILKILTKNGFSFISDILLKGGHIPFHILKSHDYMGVGERVRKTLEELGPTFIKMGQLLSTRGDLIPHDILLELAKLQDDVEPEDFVAIKNILESELKGKISDFFIYFDETPIASASIGQVYRAKIKEGKDVVVKVQRPEVSQKINADIIILKNIAKILNERIVDAPLDFVEIVDELAESLLNELDYTQEGNNAERFRENFEKESYIYIPKVYWEYTTKRVLTMEYVEGISVKNRDLLVKKGFDLKKIAREGAWAIFLQVYEFGLFHGDPHPGNILITNDGKISYIDFGIVGYLDKSSREMIIDLFKAFAENDIEEVIEVLSDMGAIRPDTNLRTLKSDLSHIINYFYNTPLKNISVNDSMRKIMSTVYKHKLILPPEFTLLLKSLATVEGVGRSLDPDFSISSVAKDFIKQVYLRNISLTKILKENSKDLHKAIIVLRKLPSKIQSIMTKLIKDDIKVRINIDESESLRYDLNIMVNKVIVSIIASALIVASSLVLTFQGGYKVFGYNALGLFGYVVALFLCLWVFYRIFIVERRKK</sequence>
<comment type="pathway">
    <text evidence="1">Cofactor biosynthesis; ubiquinone biosynthesis [regulation].</text>
</comment>
<feature type="domain" description="Protein kinase" evidence="10">
    <location>
        <begin position="124"/>
        <end position="494"/>
    </location>
</feature>
<dbReference type="InterPro" id="IPR011009">
    <property type="entry name" value="Kinase-like_dom_sf"/>
</dbReference>
<keyword evidence="7 9" id="KW-1133">Transmembrane helix</keyword>
<keyword evidence="3" id="KW-1003">Cell membrane</keyword>
<dbReference type="InterPro" id="IPR050154">
    <property type="entry name" value="UbiB_kinase"/>
</dbReference>
<proteinExistence type="inferred from homology"/>
<evidence type="ECO:0000256" key="4">
    <source>
        <dbReference type="ARBA" id="ARBA00022519"/>
    </source>
</evidence>
<evidence type="ECO:0000256" key="1">
    <source>
        <dbReference type="ARBA" id="ARBA00005020"/>
    </source>
</evidence>
<dbReference type="PANTHER" id="PTHR10566">
    <property type="entry name" value="CHAPERONE-ACTIVITY OF BC1 COMPLEX CABC1 -RELATED"/>
    <property type="match status" value="1"/>
</dbReference>
<dbReference type="UniPathway" id="UPA00232"/>
<evidence type="ECO:0000256" key="5">
    <source>
        <dbReference type="ARBA" id="ARBA00022688"/>
    </source>
</evidence>
<evidence type="ECO:0000259" key="10">
    <source>
        <dbReference type="PROSITE" id="PS50011"/>
    </source>
</evidence>
<protein>
    <submittedName>
        <fullName evidence="11">2-octaprenylphenol hydroxylase</fullName>
    </submittedName>
</protein>
<evidence type="ECO:0000313" key="11">
    <source>
        <dbReference type="EMBL" id="SDE96495.1"/>
    </source>
</evidence>
<dbReference type="InterPro" id="IPR004147">
    <property type="entry name" value="ABC1_dom"/>
</dbReference>
<feature type="transmembrane region" description="Helical" evidence="9">
    <location>
        <begin position="497"/>
        <end position="516"/>
    </location>
</feature>
<evidence type="ECO:0000256" key="7">
    <source>
        <dbReference type="ARBA" id="ARBA00022989"/>
    </source>
</evidence>
<dbReference type="GO" id="GO:0006744">
    <property type="term" value="P:ubiquinone biosynthetic process"/>
    <property type="evidence" value="ECO:0007669"/>
    <property type="project" value="UniProtKB-UniPathway"/>
</dbReference>
<dbReference type="InterPro" id="IPR010232">
    <property type="entry name" value="UbiB"/>
</dbReference>
<dbReference type="NCBIfam" id="TIGR01982">
    <property type="entry name" value="UbiB"/>
    <property type="match status" value="1"/>
</dbReference>